<proteinExistence type="predicted"/>
<organism evidence="3 4">
    <name type="scientific">Aeromonas media</name>
    <dbReference type="NCBI Taxonomy" id="651"/>
    <lineage>
        <taxon>Bacteria</taxon>
        <taxon>Pseudomonadati</taxon>
        <taxon>Pseudomonadota</taxon>
        <taxon>Gammaproteobacteria</taxon>
        <taxon>Aeromonadales</taxon>
        <taxon>Aeromonadaceae</taxon>
        <taxon>Aeromonas</taxon>
    </lineage>
</organism>
<gene>
    <name evidence="3" type="ORF">E4184_17395</name>
</gene>
<keyword evidence="2" id="KW-0472">Membrane</keyword>
<reference evidence="3 4" key="1">
    <citation type="submission" date="2019-03" db="EMBL/GenBank/DDBJ databases">
        <title>Novel transposon Tn6433 accelerates the dissemination of tet(E) in Aeromonas from aerobic biofilm under oxytetracycline stress.</title>
        <authorList>
            <person name="Shi Y."/>
            <person name="Tian Z."/>
            <person name="Zhang Y."/>
            <person name="Zhang H."/>
            <person name="Yang M."/>
        </authorList>
    </citation>
    <scope>NUCLEOTIDE SEQUENCE [LARGE SCALE GENOMIC DNA]</scope>
    <source>
        <strain evidence="3 4">T0.1-19</strain>
    </source>
</reference>
<feature type="transmembrane region" description="Helical" evidence="2">
    <location>
        <begin position="226"/>
        <end position="244"/>
    </location>
</feature>
<feature type="region of interest" description="Disordered" evidence="1">
    <location>
        <begin position="274"/>
        <end position="384"/>
    </location>
</feature>
<protein>
    <recommendedName>
        <fullName evidence="5">Virulence factor</fullName>
    </recommendedName>
</protein>
<dbReference type="InterPro" id="IPR047774">
    <property type="entry name" value="SrfA-like"/>
</dbReference>
<keyword evidence="2" id="KW-0812">Transmembrane</keyword>
<dbReference type="RefSeq" id="WP_139442919.1">
    <property type="nucleotide sequence ID" value="NZ_CAWPJG010000001.1"/>
</dbReference>
<evidence type="ECO:0000256" key="1">
    <source>
        <dbReference type="SAM" id="MobiDB-lite"/>
    </source>
</evidence>
<evidence type="ECO:0000313" key="4">
    <source>
        <dbReference type="Proteomes" id="UP000501427"/>
    </source>
</evidence>
<accession>A0A6M4YDC4</accession>
<name>A0A6M4YDC4_AERME</name>
<evidence type="ECO:0000313" key="3">
    <source>
        <dbReference type="EMBL" id="QJT23010.1"/>
    </source>
</evidence>
<dbReference type="AlphaFoldDB" id="A0A6M4YDC4"/>
<evidence type="ECO:0008006" key="5">
    <source>
        <dbReference type="Google" id="ProtNLM"/>
    </source>
</evidence>
<evidence type="ECO:0000256" key="2">
    <source>
        <dbReference type="SAM" id="Phobius"/>
    </source>
</evidence>
<dbReference type="Proteomes" id="UP000501427">
    <property type="component" value="Chromosome"/>
</dbReference>
<sequence length="496" mass="52878">MQDSIQGPLLRSGHNSAFKALGETGFPVYRMASQLRETIRRLDTGHDLARHLAIPQNHQGGDRTDWYSSFAGDVIPWNSATEFERAAAYSQLESFKLAVLALSEQLLTTDNKDRGGDKRVFASLLKQVVNFPDQDFVYLVDGVLVITFWGFVHDNDEQRDPMHWLKPVSPSLTTPGVAASAPVAELAPACEIVPTTGAVPAIPMYAQPVTPTIQSASWWSRWRWSWLFWPLLLLALLALLLFGLRSCAPSFSLPGVSSMGLPILRDSAVAVPSSGQALPEAHGPADVAATVPSRASEPHTTVDSAALASGDPLTPPPAPLASGEESVSASPPPASMPGTAADLEPPTLPPASPPSTDVAPSNSTPQDPVPQGKELTIPPTITNGPAQFLDGDWKVNGGIQDTQTGKPLQLQYSFKEGKGQVSLRQSNGVVCRGAASGVMKDGQLSINNLGQARCADGSSYMIPQIECKPGTDNGTDCVGRNEGEQQFPIKMRQKNP</sequence>
<dbReference type="EMBL" id="CP038441">
    <property type="protein sequence ID" value="QJT23010.1"/>
    <property type="molecule type" value="Genomic_DNA"/>
</dbReference>
<keyword evidence="2" id="KW-1133">Transmembrane helix</keyword>
<dbReference type="NCBIfam" id="NF040486">
    <property type="entry name" value="SrfA_fam"/>
    <property type="match status" value="1"/>
</dbReference>